<proteinExistence type="predicted"/>
<evidence type="ECO:0008006" key="3">
    <source>
        <dbReference type="Google" id="ProtNLM"/>
    </source>
</evidence>
<dbReference type="KEGG" id="acy:Anacy_1928"/>
<reference evidence="2" key="1">
    <citation type="journal article" date="2013" name="Proc. Natl. Acad. Sci. U.S.A.">
        <title>Improving the coverage of the cyanobacterial phylum using diversity-driven genome sequencing.</title>
        <authorList>
            <person name="Shih P.M."/>
            <person name="Wu D."/>
            <person name="Latifi A."/>
            <person name="Axen S.D."/>
            <person name="Fewer D.P."/>
            <person name="Talla E."/>
            <person name="Calteau A."/>
            <person name="Cai F."/>
            <person name="Tandeau de Marsac N."/>
            <person name="Rippka R."/>
            <person name="Herdman M."/>
            <person name="Sivonen K."/>
            <person name="Coursin T."/>
            <person name="Laurent T."/>
            <person name="Goodwin L."/>
            <person name="Nolan M."/>
            <person name="Davenport K.W."/>
            <person name="Han C.S."/>
            <person name="Rubin E.M."/>
            <person name="Eisen J.A."/>
            <person name="Woyke T."/>
            <person name="Gugger M."/>
            <person name="Kerfeld C.A."/>
        </authorList>
    </citation>
    <scope>NUCLEOTIDE SEQUENCE [LARGE SCALE GENOMIC DNA]</scope>
    <source>
        <strain evidence="2">ATCC 27899 / PCC 7122</strain>
    </source>
</reference>
<sequence>MLDKVDKLCITVMKPNQNLESGDRFVIVNATQNGWKIIYHRAHALLAAQLAGQWRRKDVPVRFYETLAAISHHDDLEKEWEEENLTEAGAPRDFTLHSNDDAESGLQKVADLAKNALYRGRWVALLISMHISRLHEPRRGKSAKIDRFLDEQLQNQQRWREELGIEKSEVDAAYAFMQWCDRLSLILCQQELPADERFLEISKGPSGQRYDIMQRRDQLVTVKPWPFEEEQFTVNIEACEIFQAKFETNAELSQALQEAPINILEWTFVKS</sequence>
<dbReference type="EMBL" id="CP003659">
    <property type="protein sequence ID" value="AFZ57416.1"/>
    <property type="molecule type" value="Genomic_DNA"/>
</dbReference>
<dbReference type="Proteomes" id="UP000010474">
    <property type="component" value="Chromosome"/>
</dbReference>
<dbReference type="PATRIC" id="fig|272123.3.peg.2100"/>
<protein>
    <recommendedName>
        <fullName evidence="3">DUF3891 domain-containing protein</fullName>
    </recommendedName>
</protein>
<organism evidence="1 2">
    <name type="scientific">Anabaena cylindrica (strain ATCC 27899 / PCC 7122)</name>
    <dbReference type="NCBI Taxonomy" id="272123"/>
    <lineage>
        <taxon>Bacteria</taxon>
        <taxon>Bacillati</taxon>
        <taxon>Cyanobacteriota</taxon>
        <taxon>Cyanophyceae</taxon>
        <taxon>Nostocales</taxon>
        <taxon>Nostocaceae</taxon>
        <taxon>Anabaena</taxon>
    </lineage>
</organism>
<keyword evidence="2" id="KW-1185">Reference proteome</keyword>
<dbReference type="InterPro" id="IPR024992">
    <property type="entry name" value="DUF3891"/>
</dbReference>
<dbReference type="HOGENOM" id="CLU_1146634_0_0_3"/>
<name>K9ZE07_ANACC</name>
<gene>
    <name evidence="1" type="ordered locus">Anacy_1928</name>
</gene>
<dbReference type="Pfam" id="PF13030">
    <property type="entry name" value="DUF3891"/>
    <property type="match status" value="1"/>
</dbReference>
<dbReference type="eggNOG" id="ENOG502Z7TC">
    <property type="taxonomic scope" value="Bacteria"/>
</dbReference>
<evidence type="ECO:0000313" key="2">
    <source>
        <dbReference type="Proteomes" id="UP000010474"/>
    </source>
</evidence>
<evidence type="ECO:0000313" key="1">
    <source>
        <dbReference type="EMBL" id="AFZ57416.1"/>
    </source>
</evidence>
<accession>K9ZE07</accession>
<dbReference type="AlphaFoldDB" id="K9ZE07"/>
<dbReference type="STRING" id="272123.Anacy_1928"/>